<evidence type="ECO:0000313" key="6">
    <source>
        <dbReference type="EMBL" id="MCX5572136.1"/>
    </source>
</evidence>
<dbReference type="EMBL" id="JAPKNK010000014">
    <property type="protein sequence ID" value="MCX5572136.1"/>
    <property type="molecule type" value="Genomic_DNA"/>
</dbReference>
<keyword evidence="2" id="KW-0479">Metal-binding</keyword>
<dbReference type="Proteomes" id="UP001144805">
    <property type="component" value="Unassembled WGS sequence"/>
</dbReference>
<keyword evidence="3" id="KW-0418">Kinase</keyword>
<dbReference type="GO" id="GO:0006096">
    <property type="term" value="P:glycolytic process"/>
    <property type="evidence" value="ECO:0007669"/>
    <property type="project" value="UniProtKB-KW"/>
</dbReference>
<evidence type="ECO:0000256" key="3">
    <source>
        <dbReference type="ARBA" id="ARBA00022777"/>
    </source>
</evidence>
<evidence type="ECO:0000256" key="1">
    <source>
        <dbReference type="ARBA" id="ARBA00022679"/>
    </source>
</evidence>
<dbReference type="SUPFAM" id="SSF53613">
    <property type="entry name" value="Ribokinase-like"/>
    <property type="match status" value="1"/>
</dbReference>
<evidence type="ECO:0000313" key="7">
    <source>
        <dbReference type="Proteomes" id="UP001144805"/>
    </source>
</evidence>
<dbReference type="Pfam" id="PF04587">
    <property type="entry name" value="ADP_PFK_GK"/>
    <property type="match status" value="1"/>
</dbReference>
<dbReference type="GO" id="GO:0016301">
    <property type="term" value="F:kinase activity"/>
    <property type="evidence" value="ECO:0007669"/>
    <property type="project" value="UniProtKB-KW"/>
</dbReference>
<comment type="caution">
    <text evidence="6">The sequence shown here is derived from an EMBL/GenBank/DDBJ whole genome shotgun (WGS) entry which is preliminary data.</text>
</comment>
<name>A0A9X3IP09_9HYPH</name>
<proteinExistence type="predicted"/>
<gene>
    <name evidence="6" type="ORF">OSH07_23245</name>
</gene>
<dbReference type="AlphaFoldDB" id="A0A9X3IP09"/>
<dbReference type="Gene3D" id="3.40.1190.20">
    <property type="match status" value="1"/>
</dbReference>
<dbReference type="GO" id="GO:0046872">
    <property type="term" value="F:metal ion binding"/>
    <property type="evidence" value="ECO:0007669"/>
    <property type="project" value="UniProtKB-KW"/>
</dbReference>
<dbReference type="InterPro" id="IPR029056">
    <property type="entry name" value="Ribokinase-like"/>
</dbReference>
<evidence type="ECO:0000256" key="5">
    <source>
        <dbReference type="ARBA" id="ARBA00023152"/>
    </source>
</evidence>
<dbReference type="GO" id="GO:0016773">
    <property type="term" value="F:phosphotransferase activity, alcohol group as acceptor"/>
    <property type="evidence" value="ECO:0007669"/>
    <property type="project" value="InterPro"/>
</dbReference>
<evidence type="ECO:0000256" key="2">
    <source>
        <dbReference type="ARBA" id="ARBA00022723"/>
    </source>
</evidence>
<keyword evidence="1" id="KW-0808">Transferase</keyword>
<dbReference type="InterPro" id="IPR007666">
    <property type="entry name" value="ADP_PFK/GK"/>
</dbReference>
<sequence>MVREEDGFWACEYDGLLGRLPQLIASSRLTFCGMGSCIDARIEMEDAAALLASEIPADARSFIDMLVDRAHRGVGGEIRVEWPEGPAWLTDNLPFGSSLGGTGPHAAWVLTAVGAPALVALQDRSADMVRHIPSDILVVERGQTVPVGAIKPRGEPRPKIFIFEYTAGMQLGGASPPRSSRIIVRFTDPDLENDQDFASLTATMAEQAGAGLISGFSGVARERLNGEIERVGALSRTWRSRGLGTVYLELGGFDSIDSCLATLHGLKGAYDTLGMSHSEFVALSGDGDLATSMVRLAGELELQRLIVHADHWAAAATLGDGTREREALMTGSLLASARAEAGKPVRPTALPSAAVFHQGPFDTPKRIGDWTLLSCATPYLDTPATTLGLGDSFTGGCLLILGQCPASSASAEASG</sequence>
<protein>
    <submittedName>
        <fullName evidence="6">6-phosphofructokinase</fullName>
    </submittedName>
</protein>
<organism evidence="6 7">
    <name type="scientific">Kaistia nematophila</name>
    <dbReference type="NCBI Taxonomy" id="2994654"/>
    <lineage>
        <taxon>Bacteria</taxon>
        <taxon>Pseudomonadati</taxon>
        <taxon>Pseudomonadota</taxon>
        <taxon>Alphaproteobacteria</taxon>
        <taxon>Hyphomicrobiales</taxon>
        <taxon>Kaistiaceae</taxon>
        <taxon>Kaistia</taxon>
    </lineage>
</organism>
<keyword evidence="7" id="KW-1185">Reference proteome</keyword>
<keyword evidence="5" id="KW-0324">Glycolysis</keyword>
<reference evidence="6" key="1">
    <citation type="submission" date="2022-11" db="EMBL/GenBank/DDBJ databases">
        <title>Biodiversity and phylogenetic relationships of bacteria.</title>
        <authorList>
            <person name="Machado R.A.R."/>
            <person name="Bhat A."/>
            <person name="Loulou A."/>
            <person name="Kallel S."/>
        </authorList>
    </citation>
    <scope>NUCLEOTIDE SEQUENCE</scope>
    <source>
        <strain evidence="6">K-TC2</strain>
    </source>
</reference>
<dbReference type="Gene3D" id="3.30.1110.20">
    <property type="match status" value="1"/>
</dbReference>
<accession>A0A9X3IP09</accession>
<evidence type="ECO:0000256" key="4">
    <source>
        <dbReference type="ARBA" id="ARBA00022842"/>
    </source>
</evidence>
<dbReference type="RefSeq" id="WP_266341096.1">
    <property type="nucleotide sequence ID" value="NZ_JAPKNK010000014.1"/>
</dbReference>
<keyword evidence="4" id="KW-0460">Magnesium</keyword>